<name>X1FJD3_9ZZZZ</name>
<dbReference type="AlphaFoldDB" id="X1FJD3"/>
<gene>
    <name evidence="1" type="ORF">S03H2_01537</name>
</gene>
<sequence length="224" mass="25452">MRLSVKNRPLKITHSYEHTFDNKIVKISLSKKSLLFPVFNEKENRQIGYLLEGPLGIIADLIVHSQKGAVGELLDETFSTVILFPVNLPFLSLDHVKETSPVENFEPYQELVSKYNRVFSLKKIGTANINKHTLIVTQKPKLFWLISPDGAFLIGKKEIIGRKGQKKFLWISKKGLISVNKDGKYRSIADVLQISEIKQSFQNIFGKPLSNLFSSIQDAFSKFS</sequence>
<accession>X1FJD3</accession>
<reference evidence="1" key="1">
    <citation type="journal article" date="2014" name="Front. Microbiol.">
        <title>High frequency of phylogenetically diverse reductive dehalogenase-homologous genes in deep subseafloor sedimentary metagenomes.</title>
        <authorList>
            <person name="Kawai M."/>
            <person name="Futagami T."/>
            <person name="Toyoda A."/>
            <person name="Takaki Y."/>
            <person name="Nishi S."/>
            <person name="Hori S."/>
            <person name="Arai W."/>
            <person name="Tsubouchi T."/>
            <person name="Morono Y."/>
            <person name="Uchiyama I."/>
            <person name="Ito T."/>
            <person name="Fujiyama A."/>
            <person name="Inagaki F."/>
            <person name="Takami H."/>
        </authorList>
    </citation>
    <scope>NUCLEOTIDE SEQUENCE</scope>
    <source>
        <strain evidence="1">Expedition CK06-06</strain>
    </source>
</reference>
<evidence type="ECO:0000313" key="1">
    <source>
        <dbReference type="EMBL" id="GAH20898.1"/>
    </source>
</evidence>
<dbReference type="EMBL" id="BARU01000457">
    <property type="protein sequence ID" value="GAH20898.1"/>
    <property type="molecule type" value="Genomic_DNA"/>
</dbReference>
<protein>
    <submittedName>
        <fullName evidence="1">Uncharacterized protein</fullName>
    </submittedName>
</protein>
<proteinExistence type="predicted"/>
<comment type="caution">
    <text evidence="1">The sequence shown here is derived from an EMBL/GenBank/DDBJ whole genome shotgun (WGS) entry which is preliminary data.</text>
</comment>
<organism evidence="1">
    <name type="scientific">marine sediment metagenome</name>
    <dbReference type="NCBI Taxonomy" id="412755"/>
    <lineage>
        <taxon>unclassified sequences</taxon>
        <taxon>metagenomes</taxon>
        <taxon>ecological metagenomes</taxon>
    </lineage>
</organism>